<sequence length="202" mass="23003">MIRHLRWIIYGEHVKLEFIKQLSTVLSTPSYASFVRQAAGLQLKNVLVAKEEATKTQYLKRWLALPVDVREFVKQNVVQTLGTEQFRPSVAAQCVAAIACAEIPEELWPNIIDHLKNNVISSNNEVLRESSLEALGYICQDISGTKLESQANLILTAIVHGLRKDEPSNHIRLAAANAMMNSLEFTKENFNREVCSWFFFQW</sequence>
<dbReference type="InterPro" id="IPR016024">
    <property type="entry name" value="ARM-type_fold"/>
</dbReference>
<dbReference type="GO" id="GO:0031267">
    <property type="term" value="F:small GTPase binding"/>
    <property type="evidence" value="ECO:0007669"/>
    <property type="project" value="InterPro"/>
</dbReference>
<evidence type="ECO:0000313" key="7">
    <source>
        <dbReference type="EMBL" id="VDN31329.1"/>
    </source>
</evidence>
<keyword evidence="4" id="KW-0677">Repeat</keyword>
<name>A0A183EBA0_9BILA</name>
<evidence type="ECO:0000256" key="5">
    <source>
        <dbReference type="ARBA" id="ARBA00022927"/>
    </source>
</evidence>
<dbReference type="Proteomes" id="UP000271098">
    <property type="component" value="Unassembled WGS sequence"/>
</dbReference>
<evidence type="ECO:0000313" key="9">
    <source>
        <dbReference type="WBParaSite" id="GPUH_0001826601-mRNA-1"/>
    </source>
</evidence>
<dbReference type="OrthoDB" id="10263328at2759"/>
<evidence type="ECO:0000256" key="4">
    <source>
        <dbReference type="ARBA" id="ARBA00022737"/>
    </source>
</evidence>
<accession>A0A183EBA0</accession>
<dbReference type="GO" id="GO:0006606">
    <property type="term" value="P:protein import into nucleus"/>
    <property type="evidence" value="ECO:0007669"/>
    <property type="project" value="InterPro"/>
</dbReference>
<keyword evidence="8" id="KW-1185">Reference proteome</keyword>
<dbReference type="SUPFAM" id="SSF48371">
    <property type="entry name" value="ARM repeat"/>
    <property type="match status" value="1"/>
</dbReference>
<organism evidence="9">
    <name type="scientific">Gongylonema pulchrum</name>
    <dbReference type="NCBI Taxonomy" id="637853"/>
    <lineage>
        <taxon>Eukaryota</taxon>
        <taxon>Metazoa</taxon>
        <taxon>Ecdysozoa</taxon>
        <taxon>Nematoda</taxon>
        <taxon>Chromadorea</taxon>
        <taxon>Rhabditida</taxon>
        <taxon>Spirurina</taxon>
        <taxon>Spiruromorpha</taxon>
        <taxon>Spiruroidea</taxon>
        <taxon>Gongylonematidae</taxon>
        <taxon>Gongylonema</taxon>
    </lineage>
</organism>
<keyword evidence="5" id="KW-0653">Protein transport</keyword>
<dbReference type="Pfam" id="PF03810">
    <property type="entry name" value="IBN_N"/>
    <property type="match status" value="1"/>
</dbReference>
<proteinExistence type="predicted"/>
<keyword evidence="2" id="KW-0813">Transport</keyword>
<evidence type="ECO:0000256" key="2">
    <source>
        <dbReference type="ARBA" id="ARBA00022448"/>
    </source>
</evidence>
<keyword evidence="3" id="KW-0963">Cytoplasm</keyword>
<evidence type="ECO:0000256" key="3">
    <source>
        <dbReference type="ARBA" id="ARBA00022490"/>
    </source>
</evidence>
<dbReference type="WBParaSite" id="GPUH_0001826601-mRNA-1">
    <property type="protein sequence ID" value="GPUH_0001826601-mRNA-1"/>
    <property type="gene ID" value="GPUH_0001826601"/>
</dbReference>
<reference evidence="9" key="1">
    <citation type="submission" date="2016-06" db="UniProtKB">
        <authorList>
            <consortium name="WormBaseParasite"/>
        </authorList>
    </citation>
    <scope>IDENTIFICATION</scope>
</reference>
<dbReference type="InterPro" id="IPR011989">
    <property type="entry name" value="ARM-like"/>
</dbReference>
<comment type="subcellular location">
    <subcellularLocation>
        <location evidence="1">Cytoplasm</location>
    </subcellularLocation>
</comment>
<evidence type="ECO:0000313" key="8">
    <source>
        <dbReference type="Proteomes" id="UP000271098"/>
    </source>
</evidence>
<dbReference type="AlphaFoldDB" id="A0A183EBA0"/>
<protein>
    <submittedName>
        <fullName evidence="9">Importin N-terminal domain-containing protein</fullName>
    </submittedName>
</protein>
<gene>
    <name evidence="7" type="ORF">GPUH_LOCUS18241</name>
</gene>
<dbReference type="EMBL" id="UYRT01086428">
    <property type="protein sequence ID" value="VDN31329.1"/>
    <property type="molecule type" value="Genomic_DNA"/>
</dbReference>
<feature type="domain" description="Importin N-terminal" evidence="6">
    <location>
        <begin position="18"/>
        <end position="83"/>
    </location>
</feature>
<dbReference type="InterPro" id="IPR001494">
    <property type="entry name" value="Importin-beta_N"/>
</dbReference>
<dbReference type="InterPro" id="IPR040122">
    <property type="entry name" value="Importin_beta"/>
</dbReference>
<evidence type="ECO:0000256" key="1">
    <source>
        <dbReference type="ARBA" id="ARBA00004496"/>
    </source>
</evidence>
<reference evidence="7 8" key="2">
    <citation type="submission" date="2018-11" db="EMBL/GenBank/DDBJ databases">
        <authorList>
            <consortium name="Pathogen Informatics"/>
        </authorList>
    </citation>
    <scope>NUCLEOTIDE SEQUENCE [LARGE SCALE GENOMIC DNA]</scope>
</reference>
<dbReference type="PANTHER" id="PTHR10527">
    <property type="entry name" value="IMPORTIN BETA"/>
    <property type="match status" value="1"/>
</dbReference>
<dbReference type="GO" id="GO:0005737">
    <property type="term" value="C:cytoplasm"/>
    <property type="evidence" value="ECO:0007669"/>
    <property type="project" value="UniProtKB-SubCell"/>
</dbReference>
<dbReference type="PROSITE" id="PS50166">
    <property type="entry name" value="IMPORTIN_B_NT"/>
    <property type="match status" value="1"/>
</dbReference>
<evidence type="ECO:0000259" key="6">
    <source>
        <dbReference type="PROSITE" id="PS50166"/>
    </source>
</evidence>
<dbReference type="Gene3D" id="1.25.10.10">
    <property type="entry name" value="Leucine-rich Repeat Variant"/>
    <property type="match status" value="1"/>
</dbReference>